<dbReference type="InterPro" id="IPR029058">
    <property type="entry name" value="AB_hydrolase_fold"/>
</dbReference>
<dbReference type="PANTHER" id="PTHR12277">
    <property type="entry name" value="ALPHA/BETA HYDROLASE DOMAIN-CONTAINING PROTEIN"/>
    <property type="match status" value="1"/>
</dbReference>
<accession>A0A0C2MKM2</accession>
<dbReference type="SUPFAM" id="SSF53474">
    <property type="entry name" value="alpha/beta-Hydrolases"/>
    <property type="match status" value="1"/>
</dbReference>
<dbReference type="Pfam" id="PF05677">
    <property type="entry name" value="DUF818"/>
    <property type="match status" value="1"/>
</dbReference>
<dbReference type="Gene3D" id="3.40.50.1820">
    <property type="entry name" value="alpha/beta hydrolase"/>
    <property type="match status" value="1"/>
</dbReference>
<keyword evidence="2" id="KW-1185">Reference proteome</keyword>
<proteinExistence type="predicted"/>
<keyword evidence="1" id="KW-0378">Hydrolase</keyword>
<dbReference type="EMBL" id="JWZT01003096">
    <property type="protein sequence ID" value="KII67756.1"/>
    <property type="molecule type" value="Genomic_DNA"/>
</dbReference>
<reference evidence="1 2" key="1">
    <citation type="journal article" date="2014" name="Genome Biol. Evol.">
        <title>The genome of the myxosporean Thelohanellus kitauei shows adaptations to nutrient acquisition within its fish host.</title>
        <authorList>
            <person name="Yang Y."/>
            <person name="Xiong J."/>
            <person name="Zhou Z."/>
            <person name="Huo F."/>
            <person name="Miao W."/>
            <person name="Ran C."/>
            <person name="Liu Y."/>
            <person name="Zhang J."/>
            <person name="Feng J."/>
            <person name="Wang M."/>
            <person name="Wang M."/>
            <person name="Wang L."/>
            <person name="Yao B."/>
        </authorList>
    </citation>
    <scope>NUCLEOTIDE SEQUENCE [LARGE SCALE GENOMIC DNA]</scope>
    <source>
        <strain evidence="1">Wuqing</strain>
    </source>
</reference>
<evidence type="ECO:0000313" key="2">
    <source>
        <dbReference type="Proteomes" id="UP000031668"/>
    </source>
</evidence>
<gene>
    <name evidence="1" type="ORF">RF11_13881</name>
</gene>
<dbReference type="OMA" id="RFGDMIR"/>
<dbReference type="Proteomes" id="UP000031668">
    <property type="component" value="Unassembled WGS sequence"/>
</dbReference>
<evidence type="ECO:0000313" key="1">
    <source>
        <dbReference type="EMBL" id="KII67756.1"/>
    </source>
</evidence>
<name>A0A0C2MKM2_THEKT</name>
<dbReference type="GO" id="GO:0016787">
    <property type="term" value="F:hydrolase activity"/>
    <property type="evidence" value="ECO:0007669"/>
    <property type="project" value="UniProtKB-KW"/>
</dbReference>
<dbReference type="OrthoDB" id="446723at2759"/>
<dbReference type="AlphaFoldDB" id="A0A0C2MKM2"/>
<comment type="caution">
    <text evidence="1">The sequence shown here is derived from an EMBL/GenBank/DDBJ whole genome shotgun (WGS) entry which is preliminary data.</text>
</comment>
<dbReference type="PANTHER" id="PTHR12277:SF81">
    <property type="entry name" value="PROTEIN ABHD13"/>
    <property type="match status" value="1"/>
</dbReference>
<protein>
    <submittedName>
        <fullName evidence="1">Alpha/beta hydrolase domain-containing protein 17C</fullName>
    </submittedName>
</protein>
<organism evidence="1 2">
    <name type="scientific">Thelohanellus kitauei</name>
    <name type="common">Myxosporean</name>
    <dbReference type="NCBI Taxonomy" id="669202"/>
    <lineage>
        <taxon>Eukaryota</taxon>
        <taxon>Metazoa</taxon>
        <taxon>Cnidaria</taxon>
        <taxon>Myxozoa</taxon>
        <taxon>Myxosporea</taxon>
        <taxon>Bivalvulida</taxon>
        <taxon>Platysporina</taxon>
        <taxon>Myxobolidae</taxon>
        <taxon>Thelohanellus</taxon>
    </lineage>
</organism>
<dbReference type="InterPro" id="IPR008536">
    <property type="entry name" value="DUF818"/>
</dbReference>
<sequence length="296" mass="33923">MIINPFDCQPMKFQEYFKLLCSPPWLPTIINKLLFIPPKDNCYVLNVKPDGIVSMSLTNYLFMFDPIPACINIKSYFVDCLKDRIAVVYLKPEVKSRYTILYSHGNSNDLGAIFEMLVKMITKVKCNIIVYDYSGYGSSTGKPCESRIKHNVECVYDFMLSDLNIKPDDIIALGYSIGSVAALHLATVRKVVGVVLHSAIASFIRVLFPKIPWTMFCDKFKNVDTIKKVECLVLVIHGLKDRHVPYSNGVLLHENARNKVEPLWVEHGTHHTVEEFEEYYQSLSRFIHNDIPRHAN</sequence>